<protein>
    <submittedName>
        <fullName evidence="4">Type IV pilus assembly protein PilO</fullName>
    </submittedName>
</protein>
<keyword evidence="1" id="KW-0175">Coiled coil</keyword>
<dbReference type="RefSeq" id="WP_090665702.1">
    <property type="nucleotide sequence ID" value="NZ_CAJNAP010000012.1"/>
</dbReference>
<sequence>MNLLEELRLLDPNDPGGWPAPIKAGTLAILLTVIIVIGYLLIWQGQWEILENAENEETTLKETYLIKKRSAVNLDSLRQQLQEIERSLSVMLKQLPNKSELDTLLVEINRAGLGRGLQFELFKPAAHETIKEFYAELPVTVRVTGSYHDIGAFASDISRMPRIVTLNDIDIAPGKEQHLVLNATAKTFRYLDEDELLQQSSQNNGENK</sequence>
<evidence type="ECO:0000313" key="4">
    <source>
        <dbReference type="EMBL" id="SFL84616.1"/>
    </source>
</evidence>
<evidence type="ECO:0000313" key="3">
    <source>
        <dbReference type="EMBL" id="CAE6503821.1"/>
    </source>
</evidence>
<dbReference type="STRING" id="52442.SAMN05421880_101125"/>
<dbReference type="Proteomes" id="UP000199561">
    <property type="component" value="Unassembled WGS sequence"/>
</dbReference>
<dbReference type="InterPro" id="IPR014717">
    <property type="entry name" value="Transl_elong_EF1B/ribsomal_bS6"/>
</dbReference>
<keyword evidence="2" id="KW-0812">Transmembrane</keyword>
<dbReference type="OrthoDB" id="9802133at2"/>
<dbReference type="InterPro" id="IPR007445">
    <property type="entry name" value="PilO"/>
</dbReference>
<dbReference type="GO" id="GO:0043107">
    <property type="term" value="P:type IV pilus-dependent motility"/>
    <property type="evidence" value="ECO:0007669"/>
    <property type="project" value="InterPro"/>
</dbReference>
<dbReference type="Gene3D" id="1.10.287.540">
    <property type="entry name" value="Helix hairpin bin"/>
    <property type="match status" value="1"/>
</dbReference>
<dbReference type="GO" id="GO:0043683">
    <property type="term" value="P:type IV pilus assembly"/>
    <property type="evidence" value="ECO:0007669"/>
    <property type="project" value="InterPro"/>
</dbReference>
<reference evidence="4 5" key="1">
    <citation type="submission" date="2016-10" db="EMBL/GenBank/DDBJ databases">
        <authorList>
            <person name="de Groot N.N."/>
        </authorList>
    </citation>
    <scope>NUCLEOTIDE SEQUENCE [LARGE SCALE GENOMIC DNA]</scope>
    <source>
        <strain evidence="4 5">Nm146</strain>
    </source>
</reference>
<dbReference type="PANTHER" id="PTHR39555:SF1">
    <property type="entry name" value="TYPE IV PILUS INNER MEMBRANE COMPONENT PILO"/>
    <property type="match status" value="1"/>
</dbReference>
<organism evidence="4 5">
    <name type="scientific">Nitrosomonas nitrosa</name>
    <dbReference type="NCBI Taxonomy" id="52442"/>
    <lineage>
        <taxon>Bacteria</taxon>
        <taxon>Pseudomonadati</taxon>
        <taxon>Pseudomonadota</taxon>
        <taxon>Betaproteobacteria</taxon>
        <taxon>Nitrosomonadales</taxon>
        <taxon>Nitrosomonadaceae</taxon>
        <taxon>Nitrosomonas</taxon>
    </lineage>
</organism>
<feature type="coiled-coil region" evidence="1">
    <location>
        <begin position="67"/>
        <end position="94"/>
    </location>
</feature>
<evidence type="ECO:0000313" key="5">
    <source>
        <dbReference type="Proteomes" id="UP000199561"/>
    </source>
</evidence>
<dbReference type="PANTHER" id="PTHR39555">
    <property type="entry name" value="FIMBRIAL ASSEMBLY PROTEIN PILO-LIKE PROTEIN-RELATED"/>
    <property type="match status" value="1"/>
</dbReference>
<keyword evidence="2" id="KW-0472">Membrane</keyword>
<dbReference type="Gene3D" id="3.30.70.60">
    <property type="match status" value="1"/>
</dbReference>
<dbReference type="Pfam" id="PF04350">
    <property type="entry name" value="PilO"/>
    <property type="match status" value="1"/>
</dbReference>
<dbReference type="AlphaFoldDB" id="A0A1I4L185"/>
<gene>
    <name evidence="3" type="ORF">NMYAN_20404</name>
    <name evidence="4" type="ORF">SAMN05421880_101125</name>
</gene>
<evidence type="ECO:0000256" key="1">
    <source>
        <dbReference type="SAM" id="Coils"/>
    </source>
</evidence>
<dbReference type="PIRSF" id="PIRSF016482">
    <property type="entry name" value="PilO"/>
    <property type="match status" value="1"/>
</dbReference>
<keyword evidence="2" id="KW-1133">Transmembrane helix</keyword>
<evidence type="ECO:0000256" key="2">
    <source>
        <dbReference type="SAM" id="Phobius"/>
    </source>
</evidence>
<feature type="transmembrane region" description="Helical" evidence="2">
    <location>
        <begin position="20"/>
        <end position="42"/>
    </location>
</feature>
<name>A0A1I4L185_9PROT</name>
<dbReference type="Proteomes" id="UP000601736">
    <property type="component" value="Unassembled WGS sequence"/>
</dbReference>
<proteinExistence type="predicted"/>
<accession>A0A1I4L185</accession>
<reference evidence="3" key="2">
    <citation type="submission" date="2021-02" db="EMBL/GenBank/DDBJ databases">
        <authorList>
            <person name="Han P."/>
        </authorList>
    </citation>
    <scope>NUCLEOTIDE SEQUENCE</scope>
    <source>
        <strain evidence="3">Nitrosomonas nitrosa 18-3D</strain>
    </source>
</reference>
<dbReference type="EMBL" id="FOUF01000001">
    <property type="protein sequence ID" value="SFL84616.1"/>
    <property type="molecule type" value="Genomic_DNA"/>
</dbReference>
<dbReference type="EMBL" id="CAJNAP010000012">
    <property type="protein sequence ID" value="CAE6503821.1"/>
    <property type="molecule type" value="Genomic_DNA"/>
</dbReference>
<keyword evidence="5" id="KW-1185">Reference proteome</keyword>